<protein>
    <submittedName>
        <fullName evidence="4">Transcriptional regulatory protein DevR (DosR)</fullName>
    </submittedName>
</protein>
<dbReference type="SMART" id="SM00421">
    <property type="entry name" value="HTH_LUXR"/>
    <property type="match status" value="1"/>
</dbReference>
<evidence type="ECO:0000313" key="4">
    <source>
        <dbReference type="EMBL" id="KJL19508.1"/>
    </source>
</evidence>
<dbReference type="PANTHER" id="PTHR16305">
    <property type="entry name" value="TESTICULAR SOLUBLE ADENYLYL CYCLASE"/>
    <property type="match status" value="1"/>
</dbReference>
<dbReference type="GO" id="GO:0005524">
    <property type="term" value="F:ATP binding"/>
    <property type="evidence" value="ECO:0007669"/>
    <property type="project" value="UniProtKB-KW"/>
</dbReference>
<proteinExistence type="predicted"/>
<dbReference type="InterPro" id="IPR036388">
    <property type="entry name" value="WH-like_DNA-bd_sf"/>
</dbReference>
<dbReference type="SUPFAM" id="SSF48452">
    <property type="entry name" value="TPR-like"/>
    <property type="match status" value="1"/>
</dbReference>
<accession>A0A0F0KF70</accession>
<evidence type="ECO:0000256" key="1">
    <source>
        <dbReference type="ARBA" id="ARBA00022741"/>
    </source>
</evidence>
<dbReference type="SMART" id="SM00382">
    <property type="entry name" value="AAA"/>
    <property type="match status" value="1"/>
</dbReference>
<sequence>MLVERDDLLAELVTDLDDALAGSGRVVLLGGEAGVGKTALVRALARMAEPRGRVRIGGADNITTPGALGAFQDAVPEIAESVAAGGDRIRLFRRLRDLIAATPGLLVIEDLHWADEATLDALRFLARRIEPVPVLLVATFRHDEITARHPLTALLGDLATATEVRRLLVPPLTVEGVARLVAAAGDAVDPTALHLRTGGNAFFVTESLAVRGVALPASVSDAILARVARLTPAAQDVAAAAAILGAGADAELLARIGAQDLDAVDECADAGVLIEVDGTLGFRHELAREAVEQSLSAVRRRQLHGRALRALTERSPEDHRTLAHHAAGCGDEAAAVAHAVAAAERAAHGSAHREAAEHYRLALRHCGGATRRAALFVALSYECYLTDQLPEALTARQQALELHELAGDALRRGDDERWLSRLSWFSGHGDDAQRYGLRAVVTLEQLPPSVELAWAYSNYAQLRMLAEEPDEVERWGRKALELARTLGSADIESHALNNLGTAELQSGRVTQGRQDLNRSLDIARAADLPEHVARAYTNLGSSAVLQKRFVDAHEALGAGIAFCEDRDLDSWASYMAACLSLALADQGRFDEALAAADPLLEHVGTAPVSLMPAAGAAARVLARRGDDATPRLDLALRLAREAGELQRLAPAVCAAAEHAWLSGDPGAIGELTESTWALALAHDEEWAAGELAWWRMLGGASHAGARRMAEPFALMLVGDRRAIGMWTERDCPIWAAYAAMLDPDASVADQAVRALDGIGAAAAIEALLRTRREHGLVLPRRPRAQARGNPAQLTARELEVLGLLGEGLSTPEIAERLILSRRTVEHHIAAVLRKLGEPTRGRAVAAATRQGLLPV</sequence>
<dbReference type="GO" id="GO:0005737">
    <property type="term" value="C:cytoplasm"/>
    <property type="evidence" value="ECO:0007669"/>
    <property type="project" value="TreeGrafter"/>
</dbReference>
<keyword evidence="2" id="KW-0067">ATP-binding</keyword>
<dbReference type="GO" id="GO:0006355">
    <property type="term" value="P:regulation of DNA-templated transcription"/>
    <property type="evidence" value="ECO:0007669"/>
    <property type="project" value="InterPro"/>
</dbReference>
<dbReference type="Pfam" id="PF00196">
    <property type="entry name" value="GerE"/>
    <property type="match status" value="1"/>
</dbReference>
<dbReference type="InterPro" id="IPR041664">
    <property type="entry name" value="AAA_16"/>
</dbReference>
<dbReference type="InterPro" id="IPR003593">
    <property type="entry name" value="AAA+_ATPase"/>
</dbReference>
<dbReference type="PRINTS" id="PR00038">
    <property type="entry name" value="HTHLUXR"/>
</dbReference>
<comment type="caution">
    <text evidence="4">The sequence shown here is derived from an EMBL/GenBank/DDBJ whole genome shotgun (WGS) entry which is preliminary data.</text>
</comment>
<dbReference type="Gene3D" id="1.25.40.10">
    <property type="entry name" value="Tetratricopeptide repeat domain"/>
    <property type="match status" value="1"/>
</dbReference>
<dbReference type="GO" id="GO:0003677">
    <property type="term" value="F:DNA binding"/>
    <property type="evidence" value="ECO:0007669"/>
    <property type="project" value="InterPro"/>
</dbReference>
<dbReference type="InterPro" id="IPR000792">
    <property type="entry name" value="Tscrpt_reg_LuxR_C"/>
</dbReference>
<dbReference type="SUPFAM" id="SSF46894">
    <property type="entry name" value="C-terminal effector domain of the bipartite response regulators"/>
    <property type="match status" value="1"/>
</dbReference>
<evidence type="ECO:0000259" key="3">
    <source>
        <dbReference type="PROSITE" id="PS50043"/>
    </source>
</evidence>
<dbReference type="CDD" id="cd06170">
    <property type="entry name" value="LuxR_C_like"/>
    <property type="match status" value="1"/>
</dbReference>
<dbReference type="RefSeq" id="WP_045251810.1">
    <property type="nucleotide sequence ID" value="NZ_JYIT01000084.1"/>
</dbReference>
<evidence type="ECO:0000256" key="2">
    <source>
        <dbReference type="ARBA" id="ARBA00022840"/>
    </source>
</evidence>
<dbReference type="InterPro" id="IPR011990">
    <property type="entry name" value="TPR-like_helical_dom_sf"/>
</dbReference>
<dbReference type="Gene3D" id="3.40.50.300">
    <property type="entry name" value="P-loop containing nucleotide triphosphate hydrolases"/>
    <property type="match status" value="1"/>
</dbReference>
<dbReference type="Proteomes" id="UP000033448">
    <property type="component" value="Unassembled WGS sequence"/>
</dbReference>
<dbReference type="PROSITE" id="PS50043">
    <property type="entry name" value="HTH_LUXR_2"/>
    <property type="match status" value="1"/>
</dbReference>
<evidence type="ECO:0000313" key="5">
    <source>
        <dbReference type="Proteomes" id="UP000033448"/>
    </source>
</evidence>
<dbReference type="EMBL" id="JYIT01000084">
    <property type="protein sequence ID" value="KJL19508.1"/>
    <property type="molecule type" value="Genomic_DNA"/>
</dbReference>
<dbReference type="Pfam" id="PF13191">
    <property type="entry name" value="AAA_16"/>
    <property type="match status" value="1"/>
</dbReference>
<dbReference type="PROSITE" id="PS00622">
    <property type="entry name" value="HTH_LUXR_1"/>
    <property type="match status" value="1"/>
</dbReference>
<dbReference type="Gene3D" id="1.10.10.10">
    <property type="entry name" value="Winged helix-like DNA-binding domain superfamily/Winged helix DNA-binding domain"/>
    <property type="match status" value="1"/>
</dbReference>
<dbReference type="InterPro" id="IPR027417">
    <property type="entry name" value="P-loop_NTPase"/>
</dbReference>
<gene>
    <name evidence="4" type="primary">devR_2</name>
    <name evidence="4" type="ORF">RL72_03157</name>
</gene>
<keyword evidence="5" id="KW-1185">Reference proteome</keyword>
<organism evidence="4 5">
    <name type="scientific">Microbacterium azadirachtae</name>
    <dbReference type="NCBI Taxonomy" id="582680"/>
    <lineage>
        <taxon>Bacteria</taxon>
        <taxon>Bacillati</taxon>
        <taxon>Actinomycetota</taxon>
        <taxon>Actinomycetes</taxon>
        <taxon>Micrococcales</taxon>
        <taxon>Microbacteriaceae</taxon>
        <taxon>Microbacterium</taxon>
    </lineage>
</organism>
<dbReference type="InterPro" id="IPR016032">
    <property type="entry name" value="Sig_transdc_resp-reg_C-effctor"/>
</dbReference>
<feature type="domain" description="HTH luxR-type" evidence="3">
    <location>
        <begin position="786"/>
        <end position="851"/>
    </location>
</feature>
<dbReference type="SUPFAM" id="SSF52540">
    <property type="entry name" value="P-loop containing nucleoside triphosphate hydrolases"/>
    <property type="match status" value="1"/>
</dbReference>
<dbReference type="AlphaFoldDB" id="A0A0F0KF70"/>
<reference evidence="4 5" key="1">
    <citation type="submission" date="2015-02" db="EMBL/GenBank/DDBJ databases">
        <title>Draft genome sequences of ten Microbacterium spp. with emphasis on heavy metal contaminated environments.</title>
        <authorList>
            <person name="Corretto E."/>
        </authorList>
    </citation>
    <scope>NUCLEOTIDE SEQUENCE [LARGE SCALE GENOMIC DNA]</scope>
    <source>
        <strain evidence="4 5">DSM 23848</strain>
    </source>
</reference>
<name>A0A0F0KF70_9MICO</name>
<dbReference type="PATRIC" id="fig|582680.7.peg.3218"/>
<dbReference type="GO" id="GO:0004016">
    <property type="term" value="F:adenylate cyclase activity"/>
    <property type="evidence" value="ECO:0007669"/>
    <property type="project" value="TreeGrafter"/>
</dbReference>
<dbReference type="Pfam" id="PF13424">
    <property type="entry name" value="TPR_12"/>
    <property type="match status" value="1"/>
</dbReference>
<dbReference type="InterPro" id="IPR019734">
    <property type="entry name" value="TPR_rpt"/>
</dbReference>
<dbReference type="SMART" id="SM00028">
    <property type="entry name" value="TPR"/>
    <property type="match status" value="3"/>
</dbReference>
<keyword evidence="1" id="KW-0547">Nucleotide-binding</keyword>
<dbReference type="PANTHER" id="PTHR16305:SF35">
    <property type="entry name" value="TRANSCRIPTIONAL ACTIVATOR DOMAIN"/>
    <property type="match status" value="1"/>
</dbReference>